<dbReference type="Proteomes" id="UP001176941">
    <property type="component" value="Chromosome 17"/>
</dbReference>
<gene>
    <name evidence="2" type="ORF">MRATA1EN1_LOCUS7286</name>
</gene>
<dbReference type="EMBL" id="OX459953">
    <property type="protein sequence ID" value="CAI9158324.1"/>
    <property type="molecule type" value="Genomic_DNA"/>
</dbReference>
<proteinExistence type="predicted"/>
<feature type="region of interest" description="Disordered" evidence="1">
    <location>
        <begin position="1"/>
        <end position="137"/>
    </location>
</feature>
<name>A0ABN8YF21_RANTA</name>
<sequence>MKLEAPRRPGLGAPAPSPRTGPPALTGAQGRRRAESRRARGGAVASPHPRLSANGAGGSERGTAGARGGRPAVVPGVRVPGEPPRPGWSACDRGGGGRAAGRGGAGPGAGGWRDARSVPAPGLEPAPPSSPRARAAARCSVGNGWGWPKRAQWSFNVCRVGHGVLRRATERGAERLGLPPPGGSECPDGGSALRPSSPRQRWASGDRTPGSPRSRWPGPFPQSGEVSAAPEMSQLSFRARALDASKPLPVFRCEDLPDLQEYAWIRRAAPQMPTGMEMEEGAPT</sequence>
<organism evidence="2 3">
    <name type="scientific">Rangifer tarandus platyrhynchus</name>
    <name type="common">Svalbard reindeer</name>
    <dbReference type="NCBI Taxonomy" id="3082113"/>
    <lineage>
        <taxon>Eukaryota</taxon>
        <taxon>Metazoa</taxon>
        <taxon>Chordata</taxon>
        <taxon>Craniata</taxon>
        <taxon>Vertebrata</taxon>
        <taxon>Euteleostomi</taxon>
        <taxon>Mammalia</taxon>
        <taxon>Eutheria</taxon>
        <taxon>Laurasiatheria</taxon>
        <taxon>Artiodactyla</taxon>
        <taxon>Ruminantia</taxon>
        <taxon>Pecora</taxon>
        <taxon>Cervidae</taxon>
        <taxon>Odocoileinae</taxon>
        <taxon>Rangifer</taxon>
    </lineage>
</organism>
<evidence type="ECO:0000313" key="2">
    <source>
        <dbReference type="EMBL" id="CAI9158324.1"/>
    </source>
</evidence>
<evidence type="ECO:0000313" key="3">
    <source>
        <dbReference type="Proteomes" id="UP001176941"/>
    </source>
</evidence>
<reference evidence="2" key="1">
    <citation type="submission" date="2023-04" db="EMBL/GenBank/DDBJ databases">
        <authorList>
            <consortium name="ELIXIR-Norway"/>
        </authorList>
    </citation>
    <scope>NUCLEOTIDE SEQUENCE [LARGE SCALE GENOMIC DNA]</scope>
</reference>
<accession>A0ABN8YF21</accession>
<protein>
    <submittedName>
        <fullName evidence="2">Uncharacterized protein</fullName>
    </submittedName>
</protein>
<evidence type="ECO:0000256" key="1">
    <source>
        <dbReference type="SAM" id="MobiDB-lite"/>
    </source>
</evidence>
<feature type="compositionally biased region" description="Gly residues" evidence="1">
    <location>
        <begin position="55"/>
        <end position="68"/>
    </location>
</feature>
<feature type="compositionally biased region" description="Gly residues" evidence="1">
    <location>
        <begin position="93"/>
        <end position="111"/>
    </location>
</feature>
<feature type="region of interest" description="Disordered" evidence="1">
    <location>
        <begin position="170"/>
        <end position="231"/>
    </location>
</feature>
<keyword evidence="3" id="KW-1185">Reference proteome</keyword>
<feature type="compositionally biased region" description="Low complexity" evidence="1">
    <location>
        <begin position="69"/>
        <end position="80"/>
    </location>
</feature>